<organism evidence="1 2">
    <name type="scientific">Rotaria socialis</name>
    <dbReference type="NCBI Taxonomy" id="392032"/>
    <lineage>
        <taxon>Eukaryota</taxon>
        <taxon>Metazoa</taxon>
        <taxon>Spiralia</taxon>
        <taxon>Gnathifera</taxon>
        <taxon>Rotifera</taxon>
        <taxon>Eurotatoria</taxon>
        <taxon>Bdelloidea</taxon>
        <taxon>Philodinida</taxon>
        <taxon>Philodinidae</taxon>
        <taxon>Rotaria</taxon>
    </lineage>
</organism>
<accession>A0A822EXP8</accession>
<dbReference type="AlphaFoldDB" id="A0A822EXP8"/>
<name>A0A822EXP8_9BILA</name>
<protein>
    <submittedName>
        <fullName evidence="1">Uncharacterized protein</fullName>
    </submittedName>
</protein>
<evidence type="ECO:0000313" key="2">
    <source>
        <dbReference type="Proteomes" id="UP000663848"/>
    </source>
</evidence>
<proteinExistence type="predicted"/>
<dbReference type="Proteomes" id="UP000663848">
    <property type="component" value="Unassembled WGS sequence"/>
</dbReference>
<comment type="caution">
    <text evidence="1">The sequence shown here is derived from an EMBL/GenBank/DDBJ whole genome shotgun (WGS) entry which is preliminary data.</text>
</comment>
<feature type="non-terminal residue" evidence="1">
    <location>
        <position position="42"/>
    </location>
</feature>
<reference evidence="1" key="1">
    <citation type="submission" date="2021-02" db="EMBL/GenBank/DDBJ databases">
        <authorList>
            <person name="Nowell W R."/>
        </authorList>
    </citation>
    <scope>NUCLEOTIDE SEQUENCE</scope>
</reference>
<dbReference type="EMBL" id="CAJOBR010073923">
    <property type="protein sequence ID" value="CAF5107516.1"/>
    <property type="molecule type" value="Genomic_DNA"/>
</dbReference>
<gene>
    <name evidence="1" type="ORF">QYT958_LOCUS45197</name>
</gene>
<evidence type="ECO:0000313" key="1">
    <source>
        <dbReference type="EMBL" id="CAF5107516.1"/>
    </source>
</evidence>
<sequence>MTIKYEFQEYLNKIATLDEWVCGIDLMLGTYLPLGVVGRERT</sequence>